<keyword evidence="3" id="KW-0645">Protease</keyword>
<reference evidence="11 12" key="1">
    <citation type="journal article" date="2014" name="BMC Genomics">
        <title>Adaptive genomic structural variation in the grape powdery mildew pathogen, Erysiphe necator.</title>
        <authorList>
            <person name="Jones L."/>
            <person name="Riaz S."/>
            <person name="Morales-Cruz A."/>
            <person name="Amrine K.C."/>
            <person name="McGuire B."/>
            <person name="Gubler W.D."/>
            <person name="Walker M.A."/>
            <person name="Cantu D."/>
        </authorList>
    </citation>
    <scope>NUCLEOTIDE SEQUENCE [LARGE SCALE GENOMIC DNA]</scope>
    <source>
        <strain evidence="12">c</strain>
    </source>
</reference>
<comment type="cofactor">
    <cofactor evidence="1">
        <name>Zn(2+)</name>
        <dbReference type="ChEBI" id="CHEBI:29105"/>
    </cofactor>
</comment>
<keyword evidence="12" id="KW-1185">Reference proteome</keyword>
<evidence type="ECO:0000256" key="3">
    <source>
        <dbReference type="ARBA" id="ARBA00022670"/>
    </source>
</evidence>
<dbReference type="InterPro" id="IPR008753">
    <property type="entry name" value="Peptidase_M13_N"/>
</dbReference>
<keyword evidence="8" id="KW-0812">Transmembrane</keyword>
<keyword evidence="7" id="KW-0482">Metalloprotease</keyword>
<dbReference type="Pfam" id="PF01431">
    <property type="entry name" value="Peptidase_M13"/>
    <property type="match status" value="1"/>
</dbReference>
<dbReference type="EMBL" id="JNVN01000741">
    <property type="protein sequence ID" value="KHJ34709.1"/>
    <property type="molecule type" value="Genomic_DNA"/>
</dbReference>
<proteinExistence type="inferred from homology"/>
<sequence>MSTDKKEVLPLLQTNTSLELEPTSAKIRSCKWTSHKLTYALIGFLIFLILATAKFFEGRILKKSTICTTPACIHASSEILHNLSPNYKNIDPCIDFEELVCGGWKEQYDLRSDQGDAFTGTVMADKTELAIKHILQASYPEISKHFGLPTLKSSLLRKVNGSEIPRSIDEENFNKMKSAYDTCMDETLVKRKGIEPLNTAIGQIVNLFPVSETSIYEKELLTTEDEDQLSELIVYFEKLGIAGLVSLTASADERNPDLVVVKASPPSQIGLPAKAYYENNAILQKYNATLAQIFKNLKLTHWKNDRRNLSQRLYKDSINPEISIPDYLAEEVVNFEKRLSLASPNASDNNDVTKYYNSLSLDVAHMLTPQIRLSNILKDLTPPDFSVKNLIVASPNYMKNLRTILQESPKGVIQAYFIWKFIQIFNKAIEAEETKPYNSFVNELQGKDPESIPDRWRICIGHVNYGLGWILSRFYLEKNFSEKAKITGERIVSDIKMSFIQILKNTKWMDQEIVDLAITKVRQIVQKIGYPSKYPNVLDPVDLNKFYSTLKINSTDFFENSISVQRFQVAHMWNRLGKPVNRDEWSMTVPTINAYYNPPGNEIVFPAGIMQFPIFDAELPQYINYGAFGSISGHELSHAFDSTGRQYDQNGKYTDWWSSKTVSNFEERAQCFVNQYSNFTVPGLDGKPLHVDGKLTLGENIADIGGLTASFSAWKKRQATSPDQDLPGLDYFSQDQLFFVGFGNWWCSKSRTETAVARIYSDPHSPMRSRILGTMLNSREFKESFRCQGREPICKLCQEKNIKPEFRCAPGYSRIRGNEEVDAEARAAHRNLPERQNQPNHMTKAY</sequence>
<dbReference type="PANTHER" id="PTHR11733:SF167">
    <property type="entry name" value="FI17812P1-RELATED"/>
    <property type="match status" value="1"/>
</dbReference>
<dbReference type="GO" id="GO:0046872">
    <property type="term" value="F:metal ion binding"/>
    <property type="evidence" value="ECO:0007669"/>
    <property type="project" value="UniProtKB-KW"/>
</dbReference>
<organism evidence="11 12">
    <name type="scientific">Uncinula necator</name>
    <name type="common">Grape powdery mildew</name>
    <dbReference type="NCBI Taxonomy" id="52586"/>
    <lineage>
        <taxon>Eukaryota</taxon>
        <taxon>Fungi</taxon>
        <taxon>Dikarya</taxon>
        <taxon>Ascomycota</taxon>
        <taxon>Pezizomycotina</taxon>
        <taxon>Leotiomycetes</taxon>
        <taxon>Erysiphales</taxon>
        <taxon>Erysiphaceae</taxon>
        <taxon>Erysiphe</taxon>
    </lineage>
</organism>
<evidence type="ECO:0000256" key="2">
    <source>
        <dbReference type="ARBA" id="ARBA00007357"/>
    </source>
</evidence>
<feature type="domain" description="Peptidase M13 N-terminal" evidence="10">
    <location>
        <begin position="92"/>
        <end position="531"/>
    </location>
</feature>
<dbReference type="Pfam" id="PF05649">
    <property type="entry name" value="Peptidase_M13_N"/>
    <property type="match status" value="1"/>
</dbReference>
<dbReference type="Proteomes" id="UP000030854">
    <property type="component" value="Unassembled WGS sequence"/>
</dbReference>
<dbReference type="AlphaFoldDB" id="A0A0B1PDI3"/>
<gene>
    <name evidence="11" type="ORF">EV44_g2465</name>
</gene>
<evidence type="ECO:0000313" key="12">
    <source>
        <dbReference type="Proteomes" id="UP000030854"/>
    </source>
</evidence>
<dbReference type="InterPro" id="IPR042089">
    <property type="entry name" value="Peptidase_M13_dom_2"/>
</dbReference>
<dbReference type="PROSITE" id="PS51885">
    <property type="entry name" value="NEPRILYSIN"/>
    <property type="match status" value="1"/>
</dbReference>
<feature type="domain" description="Peptidase M13 C-terminal" evidence="9">
    <location>
        <begin position="593"/>
        <end position="792"/>
    </location>
</feature>
<evidence type="ECO:0000259" key="9">
    <source>
        <dbReference type="Pfam" id="PF01431"/>
    </source>
</evidence>
<dbReference type="PRINTS" id="PR00786">
    <property type="entry name" value="NEPRILYSIN"/>
</dbReference>
<keyword evidence="5" id="KW-0378">Hydrolase</keyword>
<dbReference type="GO" id="GO:0005886">
    <property type="term" value="C:plasma membrane"/>
    <property type="evidence" value="ECO:0007669"/>
    <property type="project" value="TreeGrafter"/>
</dbReference>
<dbReference type="InterPro" id="IPR000718">
    <property type="entry name" value="Peptidase_M13"/>
</dbReference>
<feature type="transmembrane region" description="Helical" evidence="8">
    <location>
        <begin position="37"/>
        <end position="56"/>
    </location>
</feature>
<dbReference type="InterPro" id="IPR024079">
    <property type="entry name" value="MetalloPept_cat_dom_sf"/>
</dbReference>
<keyword evidence="8" id="KW-0472">Membrane</keyword>
<dbReference type="GO" id="GO:0004222">
    <property type="term" value="F:metalloendopeptidase activity"/>
    <property type="evidence" value="ECO:0007669"/>
    <property type="project" value="InterPro"/>
</dbReference>
<keyword evidence="6" id="KW-0862">Zinc</keyword>
<name>A0A0B1PDI3_UNCNE</name>
<dbReference type="SUPFAM" id="SSF55486">
    <property type="entry name" value="Metalloproteases ('zincins'), catalytic domain"/>
    <property type="match status" value="1"/>
</dbReference>
<dbReference type="OMA" id="FGWAQVW"/>
<keyword evidence="8" id="KW-1133">Transmembrane helix</keyword>
<dbReference type="STRING" id="52586.A0A0B1PDI3"/>
<dbReference type="PANTHER" id="PTHR11733">
    <property type="entry name" value="ZINC METALLOPROTEASE FAMILY M13 NEPRILYSIN-RELATED"/>
    <property type="match status" value="1"/>
</dbReference>
<comment type="caution">
    <text evidence="11">The sequence shown here is derived from an EMBL/GenBank/DDBJ whole genome shotgun (WGS) entry which is preliminary data.</text>
</comment>
<dbReference type="CDD" id="cd08662">
    <property type="entry name" value="M13"/>
    <property type="match status" value="1"/>
</dbReference>
<evidence type="ECO:0000256" key="6">
    <source>
        <dbReference type="ARBA" id="ARBA00022833"/>
    </source>
</evidence>
<evidence type="ECO:0000256" key="1">
    <source>
        <dbReference type="ARBA" id="ARBA00001947"/>
    </source>
</evidence>
<dbReference type="GO" id="GO:0016485">
    <property type="term" value="P:protein processing"/>
    <property type="evidence" value="ECO:0007669"/>
    <property type="project" value="TreeGrafter"/>
</dbReference>
<evidence type="ECO:0000259" key="10">
    <source>
        <dbReference type="Pfam" id="PF05649"/>
    </source>
</evidence>
<evidence type="ECO:0000256" key="5">
    <source>
        <dbReference type="ARBA" id="ARBA00022801"/>
    </source>
</evidence>
<dbReference type="Gene3D" id="3.40.390.10">
    <property type="entry name" value="Collagenase (Catalytic Domain)"/>
    <property type="match status" value="1"/>
</dbReference>
<comment type="similarity">
    <text evidence="2">Belongs to the peptidase M13 family.</text>
</comment>
<accession>A0A0B1PDI3</accession>
<dbReference type="InterPro" id="IPR018497">
    <property type="entry name" value="Peptidase_M13_C"/>
</dbReference>
<evidence type="ECO:0000313" key="11">
    <source>
        <dbReference type="EMBL" id="KHJ34709.1"/>
    </source>
</evidence>
<dbReference type="HOGENOM" id="CLU_006187_4_3_1"/>
<keyword evidence="4" id="KW-0479">Metal-binding</keyword>
<evidence type="ECO:0000256" key="7">
    <source>
        <dbReference type="ARBA" id="ARBA00023049"/>
    </source>
</evidence>
<evidence type="ECO:0000256" key="4">
    <source>
        <dbReference type="ARBA" id="ARBA00022723"/>
    </source>
</evidence>
<protein>
    <submittedName>
        <fullName evidence="11">Putative peptidase family m13</fullName>
    </submittedName>
</protein>
<dbReference type="Gene3D" id="1.10.1380.10">
    <property type="entry name" value="Neutral endopeptidase , domain2"/>
    <property type="match status" value="1"/>
</dbReference>
<evidence type="ECO:0000256" key="8">
    <source>
        <dbReference type="SAM" id="Phobius"/>
    </source>
</evidence>